<reference evidence="1" key="2">
    <citation type="submission" date="2022-06" db="UniProtKB">
        <authorList>
            <consortium name="EnsemblMetazoa"/>
        </authorList>
    </citation>
    <scope>IDENTIFICATION</scope>
    <source>
        <strain evidence="1">DF5081</strain>
    </source>
</reference>
<protein>
    <submittedName>
        <fullName evidence="1">Uncharacterized protein</fullName>
    </submittedName>
</protein>
<name>A0A8R1EDZ7_CAEJA</name>
<proteinExistence type="predicted"/>
<organism evidence="1 2">
    <name type="scientific">Caenorhabditis japonica</name>
    <dbReference type="NCBI Taxonomy" id="281687"/>
    <lineage>
        <taxon>Eukaryota</taxon>
        <taxon>Metazoa</taxon>
        <taxon>Ecdysozoa</taxon>
        <taxon>Nematoda</taxon>
        <taxon>Chromadorea</taxon>
        <taxon>Rhabditida</taxon>
        <taxon>Rhabditina</taxon>
        <taxon>Rhabditomorpha</taxon>
        <taxon>Rhabditoidea</taxon>
        <taxon>Rhabditidae</taxon>
        <taxon>Peloderinae</taxon>
        <taxon>Caenorhabditis</taxon>
    </lineage>
</organism>
<dbReference type="EnsemblMetazoa" id="CJA31835.1">
    <property type="protein sequence ID" value="CJA31835.1"/>
    <property type="gene ID" value="WBGene00207682"/>
</dbReference>
<accession>A0A8R1EDZ7</accession>
<sequence>MAEADIDIDDPLRVERMRQERRLYHDFLRLNYRVFERYVQLKHIFAFSVARTHDERVRDQEQLDRVNEVLVNLSAMILSLEKDSESLLFSD</sequence>
<keyword evidence="2" id="KW-1185">Reference proteome</keyword>
<evidence type="ECO:0000313" key="1">
    <source>
        <dbReference type="EnsemblMetazoa" id="CJA31835.1"/>
    </source>
</evidence>
<dbReference type="Proteomes" id="UP000005237">
    <property type="component" value="Unassembled WGS sequence"/>
</dbReference>
<dbReference type="AlphaFoldDB" id="A0A8R1EDZ7"/>
<reference evidence="2" key="1">
    <citation type="submission" date="2010-08" db="EMBL/GenBank/DDBJ databases">
        <authorList>
            <consortium name="Caenorhabditis japonica Sequencing Consortium"/>
            <person name="Wilson R.K."/>
        </authorList>
    </citation>
    <scope>NUCLEOTIDE SEQUENCE [LARGE SCALE GENOMIC DNA]</scope>
    <source>
        <strain evidence="2">DF5081</strain>
    </source>
</reference>
<evidence type="ECO:0000313" key="2">
    <source>
        <dbReference type="Proteomes" id="UP000005237"/>
    </source>
</evidence>